<dbReference type="InterPro" id="IPR013785">
    <property type="entry name" value="Aldolase_TIM"/>
</dbReference>
<dbReference type="InterPro" id="IPR007197">
    <property type="entry name" value="rSAM"/>
</dbReference>
<organism evidence="8 9">
    <name type="scientific">Solidesulfovibrio aerotolerans</name>
    <dbReference type="NCBI Taxonomy" id="295255"/>
    <lineage>
        <taxon>Bacteria</taxon>
        <taxon>Pseudomonadati</taxon>
        <taxon>Thermodesulfobacteriota</taxon>
        <taxon>Desulfovibrionia</taxon>
        <taxon>Desulfovibrionales</taxon>
        <taxon>Desulfovibrionaceae</taxon>
        <taxon>Solidesulfovibrio</taxon>
    </lineage>
</organism>
<reference evidence="8 9" key="1">
    <citation type="submission" date="2020-01" db="EMBL/GenBank/DDBJ databases">
        <title>Genome sequence of Desulfovibrio aerotolerans DSM 16695(T).</title>
        <authorList>
            <person name="Karnachuk O."/>
            <person name="Avakyan M."/>
            <person name="Mardanov A."/>
            <person name="Kadnikov V."/>
            <person name="Ravin N."/>
        </authorList>
    </citation>
    <scope>NUCLEOTIDE SEQUENCE [LARGE SCALE GENOMIC DNA]</scope>
    <source>
        <strain evidence="8 9">DSM 16695</strain>
    </source>
</reference>
<dbReference type="OrthoDB" id="9782387at2"/>
<sequence>MLKRPLTPETYYRLPWNLADNAITWLEPTTKCNLYCEGCYRENDPFGHKPLADVIRDLERVKQMRRTDGISIAGGEPLIYPDIVPLVRYVAAQGWKPIINSNGQALTPELVRELAAAGLVGFTMHVDSHQVRPGWKGASEKDLNALRLKLAEMIHEHGEGKVSCSFNATIYRDTLSEIPMLTRWAHEHIDIVQTMVYILFRSARKRSNFDVFANGRPADVGDLVYQLDKQEQHEDIDSQEIADAIRLAYPEHEPCSYLNGTEDSRSMKWLLTLRAGNKDEIIGYLDAKFAEWMQIFHHLFFGTYLAYTRPCWTAWLQKLIFLTPFNKSLRQIFGKLLTRPKMWTKPVHIQSIMVIQPCDLFDDGRQNMCDGCPDAIFYKDKLVWSCRVDELEKFGAFIQCAPRSCCGGGTCAPQPAPAPEAAKAPEPAAAPAPEPTPVPEPTPAPEPAPTPVPQAEPVQAPEPTPEPAPAPEAVIAPEPTPEPQPEPVQTPEPTPEPAPVPEAVIEPEPTPEPQPEPVQVPEPAPVPAPRQDTAPATKGMTEPAVKVMTPPAVVAPEPTPAPAPEPTPAPAPEPTPEPTPEPAKAAPAKAAPVKVAQPAADKPAKAAPAKKSGKAAKKKSKAR</sequence>
<evidence type="ECO:0000256" key="4">
    <source>
        <dbReference type="ARBA" id="ARBA00023004"/>
    </source>
</evidence>
<dbReference type="SFLD" id="SFLDG01067">
    <property type="entry name" value="SPASM/twitch_domain_containing"/>
    <property type="match status" value="1"/>
</dbReference>
<dbReference type="PROSITE" id="PS51918">
    <property type="entry name" value="RADICAL_SAM"/>
    <property type="match status" value="1"/>
</dbReference>
<dbReference type="EMBL" id="WVUD01000022">
    <property type="protein sequence ID" value="MYL83951.1"/>
    <property type="molecule type" value="Genomic_DNA"/>
</dbReference>
<protein>
    <submittedName>
        <fullName evidence="8">Radical SAM protein</fullName>
    </submittedName>
</protein>
<evidence type="ECO:0000256" key="2">
    <source>
        <dbReference type="ARBA" id="ARBA00022691"/>
    </source>
</evidence>
<dbReference type="PANTHER" id="PTHR11228">
    <property type="entry name" value="RADICAL SAM DOMAIN PROTEIN"/>
    <property type="match status" value="1"/>
</dbReference>
<dbReference type="AlphaFoldDB" id="A0A7C9N2N3"/>
<evidence type="ECO:0000256" key="5">
    <source>
        <dbReference type="ARBA" id="ARBA00023014"/>
    </source>
</evidence>
<dbReference type="InterPro" id="IPR058240">
    <property type="entry name" value="rSAM_sf"/>
</dbReference>
<proteinExistence type="predicted"/>
<dbReference type="SFLD" id="SFLDS00029">
    <property type="entry name" value="Radical_SAM"/>
    <property type="match status" value="1"/>
</dbReference>
<evidence type="ECO:0000256" key="6">
    <source>
        <dbReference type="SAM" id="MobiDB-lite"/>
    </source>
</evidence>
<evidence type="ECO:0000256" key="1">
    <source>
        <dbReference type="ARBA" id="ARBA00001966"/>
    </source>
</evidence>
<feature type="compositionally biased region" description="Basic residues" evidence="6">
    <location>
        <begin position="611"/>
        <end position="623"/>
    </location>
</feature>
<feature type="compositionally biased region" description="Pro residues" evidence="6">
    <location>
        <begin position="478"/>
        <end position="500"/>
    </location>
</feature>
<dbReference type="SUPFAM" id="SSF102114">
    <property type="entry name" value="Radical SAM enzymes"/>
    <property type="match status" value="1"/>
</dbReference>
<name>A0A7C9N2N3_9BACT</name>
<evidence type="ECO:0000313" key="8">
    <source>
        <dbReference type="EMBL" id="MYL83951.1"/>
    </source>
</evidence>
<dbReference type="PANTHER" id="PTHR11228:SF34">
    <property type="entry name" value="TUNGSTEN-CONTAINING ALDEHYDE FERREDOXIN OXIDOREDUCTASE COFACTOR MODIFYING PROTEIN"/>
    <property type="match status" value="1"/>
</dbReference>
<gene>
    <name evidence="8" type="ORF">GTA51_12510</name>
</gene>
<comment type="cofactor">
    <cofactor evidence="1">
        <name>[4Fe-4S] cluster</name>
        <dbReference type="ChEBI" id="CHEBI:49883"/>
    </cofactor>
</comment>
<dbReference type="RefSeq" id="WP_160961553.1">
    <property type="nucleotide sequence ID" value="NZ_WVUD01000022.1"/>
</dbReference>
<evidence type="ECO:0000259" key="7">
    <source>
        <dbReference type="PROSITE" id="PS51918"/>
    </source>
</evidence>
<dbReference type="Proteomes" id="UP000482487">
    <property type="component" value="Unassembled WGS sequence"/>
</dbReference>
<feature type="domain" description="Radical SAM core" evidence="7">
    <location>
        <begin position="18"/>
        <end position="237"/>
    </location>
</feature>
<evidence type="ECO:0000256" key="3">
    <source>
        <dbReference type="ARBA" id="ARBA00022723"/>
    </source>
</evidence>
<dbReference type="Pfam" id="PF04055">
    <property type="entry name" value="Radical_SAM"/>
    <property type="match status" value="1"/>
</dbReference>
<dbReference type="CDD" id="cd01335">
    <property type="entry name" value="Radical_SAM"/>
    <property type="match status" value="1"/>
</dbReference>
<keyword evidence="3" id="KW-0479">Metal-binding</keyword>
<keyword evidence="5" id="KW-0411">Iron-sulfur</keyword>
<dbReference type="InterPro" id="IPR050377">
    <property type="entry name" value="Radical_SAM_PqqE_MftC-like"/>
</dbReference>
<feature type="compositionally biased region" description="Pro residues" evidence="6">
    <location>
        <begin position="557"/>
        <end position="581"/>
    </location>
</feature>
<feature type="compositionally biased region" description="Low complexity" evidence="6">
    <location>
        <begin position="582"/>
        <end position="610"/>
    </location>
</feature>
<evidence type="ECO:0000313" key="9">
    <source>
        <dbReference type="Proteomes" id="UP000482487"/>
    </source>
</evidence>
<feature type="compositionally biased region" description="Pro residues" evidence="6">
    <location>
        <begin position="428"/>
        <end position="470"/>
    </location>
</feature>
<dbReference type="GO" id="GO:0046872">
    <property type="term" value="F:metal ion binding"/>
    <property type="evidence" value="ECO:0007669"/>
    <property type="project" value="UniProtKB-KW"/>
</dbReference>
<dbReference type="GO" id="GO:0003824">
    <property type="term" value="F:catalytic activity"/>
    <property type="evidence" value="ECO:0007669"/>
    <property type="project" value="InterPro"/>
</dbReference>
<accession>A0A7C9N2N3</accession>
<keyword evidence="2" id="KW-0949">S-adenosyl-L-methionine</keyword>
<dbReference type="GO" id="GO:0051536">
    <property type="term" value="F:iron-sulfur cluster binding"/>
    <property type="evidence" value="ECO:0007669"/>
    <property type="project" value="UniProtKB-KW"/>
</dbReference>
<feature type="region of interest" description="Disordered" evidence="6">
    <location>
        <begin position="413"/>
        <end position="623"/>
    </location>
</feature>
<dbReference type="Gene3D" id="3.20.20.70">
    <property type="entry name" value="Aldolase class I"/>
    <property type="match status" value="1"/>
</dbReference>
<keyword evidence="4" id="KW-0408">Iron</keyword>
<keyword evidence="9" id="KW-1185">Reference proteome</keyword>
<comment type="caution">
    <text evidence="8">The sequence shown here is derived from an EMBL/GenBank/DDBJ whole genome shotgun (WGS) entry which is preliminary data.</text>
</comment>
<feature type="compositionally biased region" description="Pro residues" evidence="6">
    <location>
        <begin position="508"/>
        <end position="528"/>
    </location>
</feature>